<accession>A0A366F976</accession>
<proteinExistence type="inferred from homology"/>
<dbReference type="GO" id="GO:0016874">
    <property type="term" value="F:ligase activity"/>
    <property type="evidence" value="ECO:0007669"/>
    <property type="project" value="UniProtKB-KW"/>
</dbReference>
<dbReference type="PANTHER" id="PTHR13693:SF102">
    <property type="entry name" value="2-AMINO-3-KETOBUTYRATE COENZYME A LIGASE, MITOCHONDRIAL"/>
    <property type="match status" value="1"/>
</dbReference>
<keyword evidence="10" id="KW-0436">Ligase</keyword>
<feature type="binding site" evidence="8">
    <location>
        <position position="371"/>
    </location>
    <ligand>
        <name>substrate</name>
    </ligand>
</feature>
<dbReference type="GO" id="GO:0003870">
    <property type="term" value="F:5-aminolevulinate synthase activity"/>
    <property type="evidence" value="ECO:0007669"/>
    <property type="project" value="UniProtKB-EC"/>
</dbReference>
<evidence type="ECO:0000256" key="1">
    <source>
        <dbReference type="ARBA" id="ARBA00005029"/>
    </source>
</evidence>
<keyword evidence="5" id="KW-0350">Heme biosynthesis</keyword>
<dbReference type="UniPathway" id="UPA00046">
    <property type="reaction ID" value="UER00506"/>
</dbReference>
<dbReference type="HAMAP" id="MF_00985">
    <property type="entry name" value="2am3keto_CoA_ligase"/>
    <property type="match status" value="1"/>
</dbReference>
<dbReference type="GO" id="GO:0019518">
    <property type="term" value="P:L-threonine catabolic process to glycine"/>
    <property type="evidence" value="ECO:0007669"/>
    <property type="project" value="UniProtKB-UniRule"/>
</dbReference>
<comment type="catalytic activity">
    <reaction evidence="8">
        <text>glycine + acetyl-CoA = (2S)-2-amino-3-oxobutanoate + CoA</text>
        <dbReference type="Rhea" id="RHEA:20736"/>
        <dbReference type="ChEBI" id="CHEBI:57287"/>
        <dbReference type="ChEBI" id="CHEBI:57288"/>
        <dbReference type="ChEBI" id="CHEBI:57305"/>
        <dbReference type="ChEBI" id="CHEBI:78948"/>
        <dbReference type="EC" id="2.3.1.29"/>
    </reaction>
</comment>
<evidence type="ECO:0000313" key="11">
    <source>
        <dbReference type="Proteomes" id="UP000253529"/>
    </source>
</evidence>
<dbReference type="GO" id="GO:0006783">
    <property type="term" value="P:heme biosynthetic process"/>
    <property type="evidence" value="ECO:0007669"/>
    <property type="project" value="UniProtKB-KW"/>
</dbReference>
<evidence type="ECO:0000259" key="9">
    <source>
        <dbReference type="Pfam" id="PF00155"/>
    </source>
</evidence>
<comment type="similarity">
    <text evidence="2 8">Belongs to the class-II pyridoxal-phosphate-dependent aminotransferase family.</text>
</comment>
<keyword evidence="6 8" id="KW-0012">Acyltransferase</keyword>
<dbReference type="InterPro" id="IPR015424">
    <property type="entry name" value="PyrdxlP-dep_Trfase"/>
</dbReference>
<dbReference type="AlphaFoldDB" id="A0A366F976"/>
<evidence type="ECO:0000256" key="4">
    <source>
        <dbReference type="ARBA" id="ARBA00022898"/>
    </source>
</evidence>
<sequence length="411" mass="43316">MTDAFLRHIRATLDEIEAAGLMKRERLLAGPQGGRIRVAAEAGEREMLNLCANNYLGLADDPQVIAAARDAMQAFGFGMASVRFICGAQTLHRDLERAIATHLGKDDAIVFAACFDANGGVFEPLLGEEDAIISDSLNHASIIDGVRLSKAKRYRYANSDMNGLEDCLKQAAADGARFKLIATDGVFSMDGYLAKLPDICALADRHGALVLVDDCHATGHLGEKGRGTPALTGAGDRVAIVTGTFGKTLGGGMGGFVAAPQPIVDLLRQRARPYLFSNSLAPPVAAGALKALEIAIAADDRRARLQDLTKRFRAGVEAAGFKTLPGVTPIIPVMLGDARLAQDLSRALDERGIYVAGFVFPVVPKGQARIRTQMSAALTEADVDFAVSAFADAGRRLGVTEGTAASAGRQA</sequence>
<feature type="binding site" description="in other chain" evidence="8">
    <location>
        <begin position="114"/>
        <end position="115"/>
    </location>
    <ligand>
        <name>pyridoxal 5'-phosphate</name>
        <dbReference type="ChEBI" id="CHEBI:597326"/>
        <note>ligand shared between dimeric partners</note>
    </ligand>
</feature>
<evidence type="ECO:0000256" key="3">
    <source>
        <dbReference type="ARBA" id="ARBA00022679"/>
    </source>
</evidence>
<evidence type="ECO:0000256" key="8">
    <source>
        <dbReference type="HAMAP-Rule" id="MF_00985"/>
    </source>
</evidence>
<protein>
    <recommendedName>
        <fullName evidence="8">2-amino-3-ketobutyrate coenzyme A ligase</fullName>
        <shortName evidence="8">AKB ligase</shortName>
        <ecNumber evidence="8">2.3.1.29</ecNumber>
    </recommendedName>
    <alternativeName>
        <fullName evidence="8">Glycine acetyltransferase</fullName>
    </alternativeName>
</protein>
<comment type="pathway">
    <text evidence="8">Amino-acid degradation; L-threonine degradation via oxydo-reductase pathway; glycine from L-threonine: step 2/2.</text>
</comment>
<keyword evidence="11" id="KW-1185">Reference proteome</keyword>
<dbReference type="Pfam" id="PF00155">
    <property type="entry name" value="Aminotran_1_2"/>
    <property type="match status" value="1"/>
</dbReference>
<comment type="caution">
    <text evidence="8">Lacks conserved residue(s) required for the propagation of feature annotation.</text>
</comment>
<dbReference type="EC" id="2.3.1.29" evidence="8"/>
<evidence type="ECO:0000256" key="7">
    <source>
        <dbReference type="ARBA" id="ARBA00047654"/>
    </source>
</evidence>
<dbReference type="RefSeq" id="WP_113890287.1">
    <property type="nucleotide sequence ID" value="NZ_QNRK01000017.1"/>
</dbReference>
<dbReference type="InterPro" id="IPR050087">
    <property type="entry name" value="AON_synthase_class-II"/>
</dbReference>
<comment type="function">
    <text evidence="8">Catalyzes the cleavage of 2-amino-3-ketobutyrate to glycine and acetyl-CoA.</text>
</comment>
<dbReference type="SUPFAM" id="SSF53383">
    <property type="entry name" value="PLP-dependent transferases"/>
    <property type="match status" value="1"/>
</dbReference>
<feature type="modified residue" description="N6-(pyridoxal phosphate)lysine" evidence="8">
    <location>
        <position position="247"/>
    </location>
</feature>
<dbReference type="EMBL" id="QNRK01000017">
    <property type="protein sequence ID" value="RBP11188.1"/>
    <property type="molecule type" value="Genomic_DNA"/>
</dbReference>
<name>A0A366F976_9HYPH</name>
<feature type="binding site" evidence="8">
    <location>
        <begin position="277"/>
        <end position="278"/>
    </location>
    <ligand>
        <name>pyridoxal 5'-phosphate</name>
        <dbReference type="ChEBI" id="CHEBI:597326"/>
        <note>ligand shared between dimeric partners</note>
    </ligand>
</feature>
<comment type="catalytic activity">
    <reaction evidence="7">
        <text>succinyl-CoA + glycine + H(+) = 5-aminolevulinate + CO2 + CoA</text>
        <dbReference type="Rhea" id="RHEA:12921"/>
        <dbReference type="ChEBI" id="CHEBI:15378"/>
        <dbReference type="ChEBI" id="CHEBI:16526"/>
        <dbReference type="ChEBI" id="CHEBI:57287"/>
        <dbReference type="ChEBI" id="CHEBI:57292"/>
        <dbReference type="ChEBI" id="CHEBI:57305"/>
        <dbReference type="ChEBI" id="CHEBI:356416"/>
        <dbReference type="EC" id="2.3.1.37"/>
    </reaction>
</comment>
<dbReference type="GO" id="GO:0008890">
    <property type="term" value="F:glycine C-acetyltransferase activity"/>
    <property type="evidence" value="ECO:0007669"/>
    <property type="project" value="UniProtKB-UniRule"/>
</dbReference>
<dbReference type="Gene3D" id="3.90.1150.10">
    <property type="entry name" value="Aspartate Aminotransferase, domain 1"/>
    <property type="match status" value="1"/>
</dbReference>
<feature type="domain" description="Aminotransferase class I/classII large" evidence="9">
    <location>
        <begin position="46"/>
        <end position="389"/>
    </location>
</feature>
<comment type="subunit">
    <text evidence="8">Homodimer.</text>
</comment>
<dbReference type="OrthoDB" id="9807157at2"/>
<dbReference type="FunFam" id="3.40.640.10:FF:000006">
    <property type="entry name" value="5-aminolevulinate synthase, mitochondrial"/>
    <property type="match status" value="1"/>
</dbReference>
<keyword evidence="3 8" id="KW-0808">Transferase</keyword>
<dbReference type="GO" id="GO:0030170">
    <property type="term" value="F:pyridoxal phosphate binding"/>
    <property type="evidence" value="ECO:0007669"/>
    <property type="project" value="UniProtKB-UniRule"/>
</dbReference>
<dbReference type="Proteomes" id="UP000253529">
    <property type="component" value="Unassembled WGS sequence"/>
</dbReference>
<evidence type="ECO:0000313" key="10">
    <source>
        <dbReference type="EMBL" id="RBP11188.1"/>
    </source>
</evidence>
<dbReference type="InterPro" id="IPR015422">
    <property type="entry name" value="PyrdxlP-dep_Trfase_small"/>
</dbReference>
<feature type="binding site" description="in other chain" evidence="8">
    <location>
        <begin position="244"/>
        <end position="247"/>
    </location>
    <ligand>
        <name>pyridoxal 5'-phosphate</name>
        <dbReference type="ChEBI" id="CHEBI:597326"/>
        <note>ligand shared between dimeric partners</note>
    </ligand>
</feature>
<dbReference type="CDD" id="cd06454">
    <property type="entry name" value="KBL_like"/>
    <property type="match status" value="1"/>
</dbReference>
<feature type="binding site" evidence="8">
    <location>
        <position position="139"/>
    </location>
    <ligand>
        <name>substrate</name>
    </ligand>
</feature>
<dbReference type="Gene3D" id="3.40.640.10">
    <property type="entry name" value="Type I PLP-dependent aspartate aminotransferase-like (Major domain)"/>
    <property type="match status" value="1"/>
</dbReference>
<evidence type="ECO:0000256" key="2">
    <source>
        <dbReference type="ARBA" id="ARBA00008392"/>
    </source>
</evidence>
<dbReference type="InterPro" id="IPR004839">
    <property type="entry name" value="Aminotransferase_I/II_large"/>
</dbReference>
<dbReference type="PANTHER" id="PTHR13693">
    <property type="entry name" value="CLASS II AMINOTRANSFERASE/8-AMINO-7-OXONONANOATE SYNTHASE"/>
    <property type="match status" value="1"/>
</dbReference>
<dbReference type="NCBIfam" id="TIGR01822">
    <property type="entry name" value="2am3keto_CoA"/>
    <property type="match status" value="1"/>
</dbReference>
<dbReference type="NCBIfam" id="NF005394">
    <property type="entry name" value="PRK06939.1"/>
    <property type="match status" value="1"/>
</dbReference>
<feature type="binding site" description="in other chain" evidence="8">
    <location>
        <position position="188"/>
    </location>
    <ligand>
        <name>pyridoxal 5'-phosphate</name>
        <dbReference type="ChEBI" id="CHEBI:597326"/>
        <note>ligand shared between dimeric partners</note>
    </ligand>
</feature>
<comment type="caution">
    <text evidence="10">The sequence shown here is derived from an EMBL/GenBank/DDBJ whole genome shotgun (WGS) entry which is preliminary data.</text>
</comment>
<dbReference type="InterPro" id="IPR015421">
    <property type="entry name" value="PyrdxlP-dep_Trfase_major"/>
</dbReference>
<evidence type="ECO:0000256" key="6">
    <source>
        <dbReference type="ARBA" id="ARBA00023315"/>
    </source>
</evidence>
<comment type="cofactor">
    <cofactor evidence="8">
        <name>pyridoxal 5'-phosphate</name>
        <dbReference type="ChEBI" id="CHEBI:597326"/>
    </cofactor>
    <text evidence="8">Binds 1 pyridoxal phosphate per subunit.</text>
</comment>
<dbReference type="InterPro" id="IPR011282">
    <property type="entry name" value="2am3keto_CoA_ligase"/>
</dbReference>
<organism evidence="10 11">
    <name type="scientific">Roseiarcus fermentans</name>
    <dbReference type="NCBI Taxonomy" id="1473586"/>
    <lineage>
        <taxon>Bacteria</taxon>
        <taxon>Pseudomonadati</taxon>
        <taxon>Pseudomonadota</taxon>
        <taxon>Alphaproteobacteria</taxon>
        <taxon>Hyphomicrobiales</taxon>
        <taxon>Roseiarcaceae</taxon>
        <taxon>Roseiarcus</taxon>
    </lineage>
</organism>
<comment type="pathway">
    <text evidence="1">Porphyrin-containing compound metabolism; protoporphyrin-IX biosynthesis; 5-aminolevulinate from glycine: step 1/1.</text>
</comment>
<keyword evidence="4 8" id="KW-0663">Pyridoxal phosphate</keyword>
<gene>
    <name evidence="8" type="primary">kbl</name>
    <name evidence="10" type="ORF">DFR50_11774</name>
</gene>
<reference evidence="10 11" key="1">
    <citation type="submission" date="2018-06" db="EMBL/GenBank/DDBJ databases">
        <title>Genomic Encyclopedia of Type Strains, Phase IV (KMG-IV): sequencing the most valuable type-strain genomes for metagenomic binning, comparative biology and taxonomic classification.</title>
        <authorList>
            <person name="Goeker M."/>
        </authorList>
    </citation>
    <scope>NUCLEOTIDE SEQUENCE [LARGE SCALE GENOMIC DNA]</scope>
    <source>
        <strain evidence="10 11">DSM 24875</strain>
    </source>
</reference>
<evidence type="ECO:0000256" key="5">
    <source>
        <dbReference type="ARBA" id="ARBA00023133"/>
    </source>
</evidence>